<evidence type="ECO:0000313" key="2">
    <source>
        <dbReference type="EMBL" id="SHJ90477.1"/>
    </source>
</evidence>
<reference evidence="2 3" key="1">
    <citation type="submission" date="2016-11" db="EMBL/GenBank/DDBJ databases">
        <authorList>
            <person name="Varghese N."/>
            <person name="Submissions S."/>
        </authorList>
    </citation>
    <scope>NUCLEOTIDE SEQUENCE [LARGE SCALE GENOMIC DNA]</scope>
    <source>
        <strain evidence="2 3">DSM 29620</strain>
    </source>
</reference>
<evidence type="ECO:0000259" key="1">
    <source>
        <dbReference type="Pfam" id="PF13472"/>
    </source>
</evidence>
<dbReference type="Proteomes" id="UP000324252">
    <property type="component" value="Unassembled WGS sequence"/>
</dbReference>
<keyword evidence="3" id="KW-1185">Reference proteome</keyword>
<dbReference type="InterPro" id="IPR036514">
    <property type="entry name" value="SGNH_hydro_sf"/>
</dbReference>
<gene>
    <name evidence="2" type="ORF">SAMN05444142_102328</name>
</gene>
<dbReference type="InterPro" id="IPR013830">
    <property type="entry name" value="SGNH_hydro"/>
</dbReference>
<dbReference type="CDD" id="cd01836">
    <property type="entry name" value="FeeA_FeeB_like"/>
    <property type="match status" value="1"/>
</dbReference>
<name>A0A1H0GQB1_9RHOB</name>
<feature type="domain" description="SGNH hydrolase-type esterase" evidence="1">
    <location>
        <begin position="51"/>
        <end position="220"/>
    </location>
</feature>
<evidence type="ECO:0000313" key="3">
    <source>
        <dbReference type="Proteomes" id="UP000324252"/>
    </source>
</evidence>
<dbReference type="Gene3D" id="3.40.50.1110">
    <property type="entry name" value="SGNH hydrolase"/>
    <property type="match status" value="1"/>
</dbReference>
<dbReference type="GO" id="GO:0016788">
    <property type="term" value="F:hydrolase activity, acting on ester bonds"/>
    <property type="evidence" value="ECO:0007669"/>
    <property type="project" value="UniProtKB-ARBA"/>
</dbReference>
<dbReference type="EMBL" id="FQZZ01000002">
    <property type="protein sequence ID" value="SHJ90477.1"/>
    <property type="molecule type" value="Genomic_DNA"/>
</dbReference>
<dbReference type="Pfam" id="PF13472">
    <property type="entry name" value="Lipase_GDSL_2"/>
    <property type="match status" value="1"/>
</dbReference>
<dbReference type="SUPFAM" id="SSF52266">
    <property type="entry name" value="SGNH hydrolase"/>
    <property type="match status" value="1"/>
</dbReference>
<organism evidence="2 3">
    <name type="scientific">Lutimaribacter pacificus</name>
    <dbReference type="NCBI Taxonomy" id="391948"/>
    <lineage>
        <taxon>Bacteria</taxon>
        <taxon>Pseudomonadati</taxon>
        <taxon>Pseudomonadota</taxon>
        <taxon>Alphaproteobacteria</taxon>
        <taxon>Rhodobacterales</taxon>
        <taxon>Roseobacteraceae</taxon>
        <taxon>Lutimaribacter</taxon>
    </lineage>
</organism>
<dbReference type="RefSeq" id="WP_149787992.1">
    <property type="nucleotide sequence ID" value="NZ_FNIO01000003.1"/>
</dbReference>
<dbReference type="AlphaFoldDB" id="A0A1H0GQB1"/>
<sequence length="235" mass="24903">MATRYAKYALAPVLLAQGLALRRRALRLPEPPGPRHGAAGTGPALSLLIAGDSSAAGVGAPHQSQALSGQLVARLSENTHVTWRLEAHSGDTTAACLARLHALPPARFDVAVLALGVNDVARGLPLRLWLRRQRALHELLRHKFGTRAIYASGLPPMGRFPLLPASLKWVMGGEARRLDAGLAAMAAGQPDLHHVPFDQTLDPAMMAGDGFHPGPQLYALWAGVLAGRILADRPA</sequence>
<proteinExistence type="predicted"/>
<dbReference type="OrthoDB" id="9804395at2"/>
<accession>A0A1H0GQB1</accession>
<protein>
    <submittedName>
        <fullName evidence="2">Lysophospholipase L1</fullName>
    </submittedName>
</protein>